<feature type="region of interest" description="Disordered" evidence="1">
    <location>
        <begin position="1"/>
        <end position="57"/>
    </location>
</feature>
<feature type="compositionally biased region" description="Basic and acidic residues" evidence="1">
    <location>
        <begin position="1"/>
        <end position="15"/>
    </location>
</feature>
<evidence type="ECO:0000313" key="2">
    <source>
        <dbReference type="EMBL" id="NKX50576.1"/>
    </source>
</evidence>
<proteinExistence type="predicted"/>
<feature type="compositionally biased region" description="Basic and acidic residues" evidence="1">
    <location>
        <begin position="26"/>
        <end position="49"/>
    </location>
</feature>
<reference evidence="2 3" key="1">
    <citation type="submission" date="2020-04" db="EMBL/GenBank/DDBJ databases">
        <authorList>
            <person name="Liu S."/>
        </authorList>
    </citation>
    <scope>NUCLEOTIDE SEQUENCE [LARGE SCALE GENOMIC DNA]</scope>
    <source>
        <strain evidence="2 3">CGMCC 1.15091</strain>
    </source>
</reference>
<keyword evidence="3" id="KW-1185">Reference proteome</keyword>
<sequence>DFQDRPRRDYGDRPAYRGTGPEEGEWTERPHSPRDLRSSNRADRPKSPDIDEDVTGAELDRVVRAQLKTLESKNAEWVSK</sequence>
<evidence type="ECO:0000313" key="3">
    <source>
        <dbReference type="Proteomes" id="UP000523795"/>
    </source>
</evidence>
<name>A0ABX1JQQ3_9MICC</name>
<dbReference type="Proteomes" id="UP000523795">
    <property type="component" value="Unassembled WGS sequence"/>
</dbReference>
<gene>
    <name evidence="2" type="ORF">HER39_08345</name>
</gene>
<feature type="non-terminal residue" evidence="2">
    <location>
        <position position="80"/>
    </location>
</feature>
<comment type="caution">
    <text evidence="2">The sequence shown here is derived from an EMBL/GenBank/DDBJ whole genome shotgun (WGS) entry which is preliminary data.</text>
</comment>
<evidence type="ECO:0000256" key="1">
    <source>
        <dbReference type="SAM" id="MobiDB-lite"/>
    </source>
</evidence>
<protein>
    <submittedName>
        <fullName evidence="2">Uncharacterized protein</fullName>
    </submittedName>
</protein>
<accession>A0ABX1JQQ3</accession>
<organism evidence="2 3">
    <name type="scientific">Arthrobacter deserti</name>
    <dbReference type="NCBI Taxonomy" id="1742687"/>
    <lineage>
        <taxon>Bacteria</taxon>
        <taxon>Bacillati</taxon>
        <taxon>Actinomycetota</taxon>
        <taxon>Actinomycetes</taxon>
        <taxon>Micrococcales</taxon>
        <taxon>Micrococcaceae</taxon>
        <taxon>Arthrobacter</taxon>
    </lineage>
</organism>
<dbReference type="EMBL" id="JAAZSR010000105">
    <property type="protein sequence ID" value="NKX50576.1"/>
    <property type="molecule type" value="Genomic_DNA"/>
</dbReference>
<feature type="non-terminal residue" evidence="2">
    <location>
        <position position="1"/>
    </location>
</feature>